<feature type="domain" description="HTH cro/C1-type" evidence="2">
    <location>
        <begin position="17"/>
        <end position="72"/>
    </location>
</feature>
<organism evidence="3 4">
    <name type="scientific">Flavobacterium frigoris</name>
    <dbReference type="NCBI Taxonomy" id="229204"/>
    <lineage>
        <taxon>Bacteria</taxon>
        <taxon>Pseudomonadati</taxon>
        <taxon>Bacteroidota</taxon>
        <taxon>Flavobacteriia</taxon>
        <taxon>Flavobacteriales</taxon>
        <taxon>Flavobacteriaceae</taxon>
        <taxon>Flavobacterium</taxon>
    </lineage>
</organism>
<dbReference type="GO" id="GO:0005829">
    <property type="term" value="C:cytosol"/>
    <property type="evidence" value="ECO:0007669"/>
    <property type="project" value="TreeGrafter"/>
</dbReference>
<keyword evidence="4" id="KW-1185">Reference proteome</keyword>
<dbReference type="GO" id="GO:0003700">
    <property type="term" value="F:DNA-binding transcription factor activity"/>
    <property type="evidence" value="ECO:0007669"/>
    <property type="project" value="TreeGrafter"/>
</dbReference>
<dbReference type="GO" id="GO:0003677">
    <property type="term" value="F:DNA binding"/>
    <property type="evidence" value="ECO:0007669"/>
    <property type="project" value="UniProtKB-KW"/>
</dbReference>
<proteinExistence type="predicted"/>
<accession>A0A1H9HV47</accession>
<dbReference type="InterPro" id="IPR050807">
    <property type="entry name" value="TransReg_Diox_bact_type"/>
</dbReference>
<dbReference type="PANTHER" id="PTHR46797">
    <property type="entry name" value="HTH-TYPE TRANSCRIPTIONAL REGULATOR"/>
    <property type="match status" value="1"/>
</dbReference>
<keyword evidence="1" id="KW-0238">DNA-binding</keyword>
<dbReference type="EMBL" id="FOFZ01000003">
    <property type="protein sequence ID" value="SEQ66148.1"/>
    <property type="molecule type" value="Genomic_DNA"/>
</dbReference>
<dbReference type="SUPFAM" id="SSF47413">
    <property type="entry name" value="lambda repressor-like DNA-binding domains"/>
    <property type="match status" value="1"/>
</dbReference>
<dbReference type="PROSITE" id="PS50943">
    <property type="entry name" value="HTH_CROC1"/>
    <property type="match status" value="1"/>
</dbReference>
<dbReference type="AlphaFoldDB" id="A0A1H9HV47"/>
<evidence type="ECO:0000256" key="1">
    <source>
        <dbReference type="ARBA" id="ARBA00023125"/>
    </source>
</evidence>
<dbReference type="Pfam" id="PF01381">
    <property type="entry name" value="HTH_3"/>
    <property type="match status" value="1"/>
</dbReference>
<sequence length="74" mass="8490">MEEKELNKVQITLGATIRRIREETTDFSQFKLSIEIGMSENQIRRIEKGKSNPTVNTLAKIAKALKVNIKVLFE</sequence>
<evidence type="ECO:0000313" key="3">
    <source>
        <dbReference type="EMBL" id="SEQ66148.1"/>
    </source>
</evidence>
<dbReference type="InterPro" id="IPR001387">
    <property type="entry name" value="Cro/C1-type_HTH"/>
</dbReference>
<name>A0A1H9HV47_FLAFI</name>
<dbReference type="PANTHER" id="PTHR46797:SF1">
    <property type="entry name" value="METHYLPHOSPHONATE SYNTHASE"/>
    <property type="match status" value="1"/>
</dbReference>
<dbReference type="Gene3D" id="1.10.260.40">
    <property type="entry name" value="lambda repressor-like DNA-binding domains"/>
    <property type="match status" value="1"/>
</dbReference>
<dbReference type="InterPro" id="IPR010982">
    <property type="entry name" value="Lambda_DNA-bd_dom_sf"/>
</dbReference>
<evidence type="ECO:0000313" key="4">
    <source>
        <dbReference type="Proteomes" id="UP000183658"/>
    </source>
</evidence>
<gene>
    <name evidence="3" type="ORF">SAMN05444355_103264</name>
</gene>
<protein>
    <submittedName>
        <fullName evidence="3">Helix-turn-helix</fullName>
    </submittedName>
</protein>
<evidence type="ECO:0000259" key="2">
    <source>
        <dbReference type="PROSITE" id="PS50943"/>
    </source>
</evidence>
<dbReference type="RefSeq" id="WP_074722533.1">
    <property type="nucleotide sequence ID" value="NZ_CBCRVS010000012.1"/>
</dbReference>
<reference evidence="4" key="1">
    <citation type="submission" date="2016-10" db="EMBL/GenBank/DDBJ databases">
        <authorList>
            <person name="Varghese N."/>
            <person name="Submissions S."/>
        </authorList>
    </citation>
    <scope>NUCLEOTIDE SEQUENCE [LARGE SCALE GENOMIC DNA]</scope>
    <source>
        <strain evidence="4">DSM 15719</strain>
    </source>
</reference>
<dbReference type="SMART" id="SM00530">
    <property type="entry name" value="HTH_XRE"/>
    <property type="match status" value="1"/>
</dbReference>
<dbReference type="Proteomes" id="UP000183658">
    <property type="component" value="Unassembled WGS sequence"/>
</dbReference>
<dbReference type="CDD" id="cd00093">
    <property type="entry name" value="HTH_XRE"/>
    <property type="match status" value="1"/>
</dbReference>